<organism evidence="3 4">
    <name type="scientific">Mythimna separata</name>
    <name type="common">Oriental armyworm</name>
    <name type="synonym">Pseudaletia separata</name>
    <dbReference type="NCBI Taxonomy" id="271217"/>
    <lineage>
        <taxon>Eukaryota</taxon>
        <taxon>Metazoa</taxon>
        <taxon>Ecdysozoa</taxon>
        <taxon>Arthropoda</taxon>
        <taxon>Hexapoda</taxon>
        <taxon>Insecta</taxon>
        <taxon>Pterygota</taxon>
        <taxon>Neoptera</taxon>
        <taxon>Endopterygota</taxon>
        <taxon>Lepidoptera</taxon>
        <taxon>Glossata</taxon>
        <taxon>Ditrysia</taxon>
        <taxon>Noctuoidea</taxon>
        <taxon>Noctuidae</taxon>
        <taxon>Noctuinae</taxon>
        <taxon>Hadenini</taxon>
        <taxon>Mythimna</taxon>
    </lineage>
</organism>
<dbReference type="AlphaFoldDB" id="A0AAD8DXV8"/>
<dbReference type="InterPro" id="IPR025259">
    <property type="entry name" value="CCDC34/181"/>
</dbReference>
<feature type="compositionally biased region" description="Basic and acidic residues" evidence="1">
    <location>
        <begin position="212"/>
        <end position="232"/>
    </location>
</feature>
<feature type="region of interest" description="Disordered" evidence="1">
    <location>
        <begin position="158"/>
        <end position="232"/>
    </location>
</feature>
<sequence>MASDIDKGNFGDSARNTTLYYELKSRKSNHVFDGAGENIQYYSDSESSTSRKSKTRYINPAIYIEPVESSHSVTSLQADSCVSDVTPHPHSSYRSNSTPMLSGRESSGSSVSVKRKSCRLTTDLGTLEDLAKEQEETPRFGCTYREDGPDTFRLSVASVSTTTTAKEERERNENKKNEAFKQWVARKDQEKREKARLEKMKNRAGPSTSQQQREESYRQWLERKRTQTERQKAEEIMRQYRHNERLQRDRNKRERAKEEKLADWIKRKEEEMKAMKTEKERKAARAAIEEERRRSNGEQAYRDWLRTSKNKPLPVPLNQGELSMRGSVSQMYINPIPWQYPT</sequence>
<feature type="compositionally biased region" description="Basic and acidic residues" evidence="1">
    <location>
        <begin position="165"/>
        <end position="201"/>
    </location>
</feature>
<protein>
    <recommendedName>
        <fullName evidence="2">Coiled-coil domain-containing protein</fullName>
    </recommendedName>
</protein>
<reference evidence="3" key="1">
    <citation type="submission" date="2023-03" db="EMBL/GenBank/DDBJ databases">
        <title>Chromosome-level genomes of two armyworms, Mythimna separata and Mythimna loreyi, provide insights into the biosynthesis and reception of sex pheromones.</title>
        <authorList>
            <person name="Zhao H."/>
        </authorList>
    </citation>
    <scope>NUCLEOTIDE SEQUENCE</scope>
    <source>
        <strain evidence="3">BeijingLab</strain>
        <tissue evidence="3">Pupa</tissue>
    </source>
</reference>
<proteinExistence type="predicted"/>
<keyword evidence="4" id="KW-1185">Reference proteome</keyword>
<feature type="compositionally biased region" description="Basic and acidic residues" evidence="1">
    <location>
        <begin position="274"/>
        <end position="306"/>
    </location>
</feature>
<feature type="region of interest" description="Disordered" evidence="1">
    <location>
        <begin position="274"/>
        <end position="321"/>
    </location>
</feature>
<comment type="caution">
    <text evidence="3">The sequence shown here is derived from an EMBL/GenBank/DDBJ whole genome shotgun (WGS) entry which is preliminary data.</text>
</comment>
<name>A0AAD8DXV8_MYTSE</name>
<feature type="region of interest" description="Disordered" evidence="1">
    <location>
        <begin position="82"/>
        <end position="114"/>
    </location>
</feature>
<dbReference type="Proteomes" id="UP001231518">
    <property type="component" value="Chromosome 16"/>
</dbReference>
<gene>
    <name evidence="3" type="ORF">PYW07_004664</name>
</gene>
<accession>A0AAD8DXV8</accession>
<evidence type="ECO:0000256" key="1">
    <source>
        <dbReference type="SAM" id="MobiDB-lite"/>
    </source>
</evidence>
<evidence type="ECO:0000259" key="2">
    <source>
        <dbReference type="Pfam" id="PF13904"/>
    </source>
</evidence>
<evidence type="ECO:0000313" key="4">
    <source>
        <dbReference type="Proteomes" id="UP001231518"/>
    </source>
</evidence>
<dbReference type="EMBL" id="JARGEI010000005">
    <property type="protein sequence ID" value="KAJ8731500.1"/>
    <property type="molecule type" value="Genomic_DNA"/>
</dbReference>
<dbReference type="Pfam" id="PF13904">
    <property type="entry name" value="CCDC34"/>
    <property type="match status" value="1"/>
</dbReference>
<dbReference type="InterPro" id="IPR045323">
    <property type="entry name" value="CCDC34"/>
</dbReference>
<feature type="compositionally biased region" description="Low complexity" evidence="1">
    <location>
        <begin position="102"/>
        <end position="112"/>
    </location>
</feature>
<dbReference type="PANTHER" id="PTHR23247:SF2">
    <property type="entry name" value="COILED-COIL DOMAIN-CONTAINING PROTEIN 34"/>
    <property type="match status" value="1"/>
</dbReference>
<dbReference type="PANTHER" id="PTHR23247">
    <property type="entry name" value="NY-REN-41 ANTIGEN L15 -RELATED"/>
    <property type="match status" value="1"/>
</dbReference>
<feature type="domain" description="Coiled-coil" evidence="2">
    <location>
        <begin position="198"/>
        <end position="338"/>
    </location>
</feature>
<evidence type="ECO:0000313" key="3">
    <source>
        <dbReference type="EMBL" id="KAJ8731500.1"/>
    </source>
</evidence>